<dbReference type="InterPro" id="IPR036388">
    <property type="entry name" value="WH-like_DNA-bd_sf"/>
</dbReference>
<feature type="compositionally biased region" description="Basic and acidic residues" evidence="1">
    <location>
        <begin position="87"/>
        <end position="97"/>
    </location>
</feature>
<evidence type="ECO:0000313" key="4">
    <source>
        <dbReference type="Proteomes" id="UP000271554"/>
    </source>
</evidence>
<dbReference type="Proteomes" id="UP000271554">
    <property type="component" value="Chromosome"/>
</dbReference>
<keyword evidence="4" id="KW-1185">Reference proteome</keyword>
<feature type="domain" description="HTH marR-type" evidence="2">
    <location>
        <begin position="20"/>
        <end position="152"/>
    </location>
</feature>
<dbReference type="PROSITE" id="PS50995">
    <property type="entry name" value="HTH_MARR_2"/>
    <property type="match status" value="1"/>
</dbReference>
<dbReference type="SUPFAM" id="SSF46785">
    <property type="entry name" value="Winged helix' DNA-binding domain"/>
    <property type="match status" value="1"/>
</dbReference>
<dbReference type="OrthoDB" id="3177763at2"/>
<dbReference type="Pfam" id="PF12802">
    <property type="entry name" value="MarR_2"/>
    <property type="match status" value="1"/>
</dbReference>
<dbReference type="PANTHER" id="PTHR33164:SF43">
    <property type="entry name" value="HTH-TYPE TRANSCRIPTIONAL REPRESSOR YETL"/>
    <property type="match status" value="1"/>
</dbReference>
<dbReference type="RefSeq" id="WP_120719477.1">
    <property type="nucleotide sequence ID" value="NZ_CP032698.1"/>
</dbReference>
<sequence>MNTSGSSSTSAAEAAATAPEPSTGYLVWQLGHALGARLERALRELDLTLAQHNALQHALHRPGVTSAESARRTGMTAQSMGSAVADLTERGLLERRPHPTNRRMIGLHPTEAGARLAARAQTVVENVNAEALTVLTPPEQATAHLLLHRLVAHLNPDALRMPS</sequence>
<dbReference type="PANTHER" id="PTHR33164">
    <property type="entry name" value="TRANSCRIPTIONAL REGULATOR, MARR FAMILY"/>
    <property type="match status" value="1"/>
</dbReference>
<dbReference type="Gene3D" id="1.10.10.10">
    <property type="entry name" value="Winged helix-like DNA-binding domain superfamily/Winged helix DNA-binding domain"/>
    <property type="match status" value="1"/>
</dbReference>
<dbReference type="SMART" id="SM00347">
    <property type="entry name" value="HTH_MARR"/>
    <property type="match status" value="1"/>
</dbReference>
<dbReference type="InterPro" id="IPR000835">
    <property type="entry name" value="HTH_MarR-typ"/>
</dbReference>
<dbReference type="InterPro" id="IPR036390">
    <property type="entry name" value="WH_DNA-bd_sf"/>
</dbReference>
<dbReference type="EMBL" id="CP032698">
    <property type="protein sequence ID" value="AYG78134.1"/>
    <property type="molecule type" value="Genomic_DNA"/>
</dbReference>
<accession>A0A387H460</accession>
<evidence type="ECO:0000259" key="2">
    <source>
        <dbReference type="PROSITE" id="PS50995"/>
    </source>
</evidence>
<dbReference type="AlphaFoldDB" id="A0A387H460"/>
<reference evidence="3 4" key="1">
    <citation type="submission" date="2018-10" db="EMBL/GenBank/DDBJ databases">
        <title>Relationship between Morphology and Antimicrobial Activity in Streptomyces.</title>
        <authorList>
            <person name="Kang H.J."/>
            <person name="Kim S.B."/>
        </authorList>
    </citation>
    <scope>NUCLEOTIDE SEQUENCE [LARGE SCALE GENOMIC DNA]</scope>
    <source>
        <strain evidence="3 4">BH38</strain>
    </source>
</reference>
<dbReference type="GO" id="GO:0003700">
    <property type="term" value="F:DNA-binding transcription factor activity"/>
    <property type="evidence" value="ECO:0007669"/>
    <property type="project" value="InterPro"/>
</dbReference>
<dbReference type="KEGG" id="shun:DWB77_00241"/>
<organism evidence="3 4">
    <name type="scientific">Streptomyces hundungensis</name>
    <dbReference type="NCBI Taxonomy" id="1077946"/>
    <lineage>
        <taxon>Bacteria</taxon>
        <taxon>Bacillati</taxon>
        <taxon>Actinomycetota</taxon>
        <taxon>Actinomycetes</taxon>
        <taxon>Kitasatosporales</taxon>
        <taxon>Streptomycetaceae</taxon>
        <taxon>Streptomyces</taxon>
    </lineage>
</organism>
<proteinExistence type="predicted"/>
<feature type="region of interest" description="Disordered" evidence="1">
    <location>
        <begin position="63"/>
        <end position="103"/>
    </location>
</feature>
<evidence type="ECO:0000313" key="3">
    <source>
        <dbReference type="EMBL" id="AYG78134.1"/>
    </source>
</evidence>
<evidence type="ECO:0000256" key="1">
    <source>
        <dbReference type="SAM" id="MobiDB-lite"/>
    </source>
</evidence>
<dbReference type="GO" id="GO:0006950">
    <property type="term" value="P:response to stress"/>
    <property type="evidence" value="ECO:0007669"/>
    <property type="project" value="TreeGrafter"/>
</dbReference>
<protein>
    <submittedName>
        <fullName evidence="3">Putative HTH-type transcriptional regulator</fullName>
    </submittedName>
</protein>
<gene>
    <name evidence="3" type="ORF">DWB77_00241</name>
</gene>
<dbReference type="InterPro" id="IPR039422">
    <property type="entry name" value="MarR/SlyA-like"/>
</dbReference>
<name>A0A387H460_9ACTN</name>